<keyword evidence="2" id="KW-1185">Reference proteome</keyword>
<reference evidence="1 2" key="1">
    <citation type="submission" date="2019-09" db="EMBL/GenBank/DDBJ databases">
        <title>Bird 10,000 Genomes (B10K) Project - Family phase.</title>
        <authorList>
            <person name="Zhang G."/>
        </authorList>
    </citation>
    <scope>NUCLEOTIDE SEQUENCE [LARGE SCALE GENOMIC DNA]</scope>
    <source>
        <strain evidence="1">OUT-0020</strain>
        <tissue evidence="1">Liver</tissue>
    </source>
</reference>
<protein>
    <submittedName>
        <fullName evidence="1">DCTN3 protein</fullName>
    </submittedName>
</protein>
<feature type="non-terminal residue" evidence="1">
    <location>
        <position position="107"/>
    </location>
</feature>
<dbReference type="AlphaFoldDB" id="A0A7L3RFH2"/>
<comment type="caution">
    <text evidence="1">The sequence shown here is derived from an EMBL/GenBank/DDBJ whole genome shotgun (WGS) entry which is preliminary data.</text>
</comment>
<dbReference type="PANTHER" id="PTHR28360">
    <property type="entry name" value="DYNACTIN SUBUNIT 3"/>
    <property type="match status" value="1"/>
</dbReference>
<dbReference type="PANTHER" id="PTHR28360:SF1">
    <property type="entry name" value="DYNACTIN SUBUNIT 3"/>
    <property type="match status" value="1"/>
</dbReference>
<organism evidence="1 2">
    <name type="scientific">Cepphus grylle</name>
    <name type="common">Black guillemot</name>
    <name type="synonym">Alca grylle</name>
    <dbReference type="NCBI Taxonomy" id="28697"/>
    <lineage>
        <taxon>Eukaryota</taxon>
        <taxon>Metazoa</taxon>
        <taxon>Chordata</taxon>
        <taxon>Craniata</taxon>
        <taxon>Vertebrata</taxon>
        <taxon>Euteleostomi</taxon>
        <taxon>Archelosauria</taxon>
        <taxon>Archosauria</taxon>
        <taxon>Dinosauria</taxon>
        <taxon>Saurischia</taxon>
        <taxon>Theropoda</taxon>
        <taxon>Coelurosauria</taxon>
        <taxon>Aves</taxon>
        <taxon>Neognathae</taxon>
        <taxon>Neoaves</taxon>
        <taxon>Charadriiformes</taxon>
        <taxon>Alcidae</taxon>
        <taxon>Cepphus</taxon>
    </lineage>
</organism>
<name>A0A7L3RFH2_CEPGR</name>
<sequence>EQVKAQVALSNIAGKRIRILFKKTADVLKYLDLQHIDRIDVPDAMKLQFILAKDQVIPSQAALLEQVKNPQPIFDSAVSPSSTVVQSEQYRFKKDKELLERVQQRAM</sequence>
<dbReference type="InterPro" id="IPR009991">
    <property type="entry name" value="DCTN3"/>
</dbReference>
<evidence type="ECO:0000313" key="1">
    <source>
        <dbReference type="EMBL" id="NXV12771.1"/>
    </source>
</evidence>
<dbReference type="Proteomes" id="UP000578766">
    <property type="component" value="Unassembled WGS sequence"/>
</dbReference>
<proteinExistence type="predicted"/>
<dbReference type="GO" id="GO:0061640">
    <property type="term" value="P:cytoskeleton-dependent cytokinesis"/>
    <property type="evidence" value="ECO:0007669"/>
    <property type="project" value="InterPro"/>
</dbReference>
<accession>A0A7L3RFH2</accession>
<gene>
    <name evidence="1" type="primary">Dctn3_0</name>
    <name evidence="1" type="ORF">CEPGRY_R15736</name>
</gene>
<dbReference type="EMBL" id="VZUD01000022">
    <property type="protein sequence ID" value="NXV12771.1"/>
    <property type="molecule type" value="Genomic_DNA"/>
</dbReference>
<evidence type="ECO:0000313" key="2">
    <source>
        <dbReference type="Proteomes" id="UP000578766"/>
    </source>
</evidence>
<feature type="non-terminal residue" evidence="1">
    <location>
        <position position="1"/>
    </location>
</feature>
<dbReference type="Pfam" id="PF07426">
    <property type="entry name" value="Dynactin_p22"/>
    <property type="match status" value="1"/>
</dbReference>
<dbReference type="GO" id="GO:0005869">
    <property type="term" value="C:dynactin complex"/>
    <property type="evidence" value="ECO:0007669"/>
    <property type="project" value="InterPro"/>
</dbReference>